<sequence>MNIYQEFKSIVNKYSYREENIKKILNIFEGIGENQIISSDIIPNSLRIKEFLVLSDNIERALNIIHSKIREIQQDDLINSGSLFYFSQYGGSKTQFLNLVENETSLEFSNVITILFDDLYQINPINMFDKIFNQIIQLVSKIPKISEDKIRYNDFSTELRKYIGEIQVAIQQSNNLKQAEILVEKLRRIRNPELKVVLNELDELLHSTILVDSLDILNRVITLMQYCSNFGFVFLFLFDEVDLWLEKKEDELRFSNEFENISKLMKKVFEISDNRVNIFMVFACTDRVNFLLQTMQARFETTSPVASRLNRIYNPSNKILEPGNYGSKIERALINLSAFYHLANNRIEIDTEIIEKIIPKLSKNYNYLSRRIANSKMIGLLKNYTLLSQPIKLGLRNWKSNTQQCGNLLQTHLPSILNRLSIKFIRKDIFVDPNKSISRDKIDGYFVNYSLEDKEIKTFVEIKVSKAFKGDKAYQTLQFLQLNKEKELVLIVFSPITIDNLHKAINQYAENEGYEKSVYERLNIILIDNPLAFCAINGISRVSSDSSKLADFLDAFANWLEFFGDFSSQFREIKRKIGIDITKKVPRPEPTESGSDSTSIPELNPDEQTSVNLLSNLYHRRKFTPSGRMNKTTIQKFIDDQSLGIADLEKYLELMERVKIIEKITNAQVVFSADIINLTSIEELQKKSSNLFQRVRQNTGINSFV</sequence>
<accession>A0A0F9NIT2</accession>
<feature type="region of interest" description="Disordered" evidence="1">
    <location>
        <begin position="584"/>
        <end position="606"/>
    </location>
</feature>
<reference evidence="2" key="1">
    <citation type="journal article" date="2015" name="Nature">
        <title>Complex archaea that bridge the gap between prokaryotes and eukaryotes.</title>
        <authorList>
            <person name="Spang A."/>
            <person name="Saw J.H."/>
            <person name="Jorgensen S.L."/>
            <person name="Zaremba-Niedzwiedzka K."/>
            <person name="Martijn J."/>
            <person name="Lind A.E."/>
            <person name="van Eijk R."/>
            <person name="Schleper C."/>
            <person name="Guy L."/>
            <person name="Ettema T.J."/>
        </authorList>
    </citation>
    <scope>NUCLEOTIDE SEQUENCE</scope>
</reference>
<evidence type="ECO:0000256" key="1">
    <source>
        <dbReference type="SAM" id="MobiDB-lite"/>
    </source>
</evidence>
<name>A0A0F9NIT2_9ZZZZ</name>
<comment type="caution">
    <text evidence="2">The sequence shown here is derived from an EMBL/GenBank/DDBJ whole genome shotgun (WGS) entry which is preliminary data.</text>
</comment>
<proteinExistence type="predicted"/>
<dbReference type="AlphaFoldDB" id="A0A0F9NIT2"/>
<gene>
    <name evidence="2" type="ORF">LCGC14_0945780</name>
</gene>
<protein>
    <submittedName>
        <fullName evidence="2">Uncharacterized protein</fullName>
    </submittedName>
</protein>
<feature type="compositionally biased region" description="Polar residues" evidence="1">
    <location>
        <begin position="592"/>
        <end position="606"/>
    </location>
</feature>
<dbReference type="EMBL" id="LAZR01003336">
    <property type="protein sequence ID" value="KKN19430.1"/>
    <property type="molecule type" value="Genomic_DNA"/>
</dbReference>
<organism evidence="2">
    <name type="scientific">marine sediment metagenome</name>
    <dbReference type="NCBI Taxonomy" id="412755"/>
    <lineage>
        <taxon>unclassified sequences</taxon>
        <taxon>metagenomes</taxon>
        <taxon>ecological metagenomes</taxon>
    </lineage>
</organism>
<evidence type="ECO:0000313" key="2">
    <source>
        <dbReference type="EMBL" id="KKN19430.1"/>
    </source>
</evidence>